<reference evidence="1 2" key="1">
    <citation type="submission" date="2016-01" db="EMBL/GenBank/DDBJ databases">
        <authorList>
            <person name="Oliw E.H."/>
        </authorList>
    </citation>
    <scope>NUCLEOTIDE SEQUENCE [LARGE SCALE GENOMIC DNA]</scope>
    <source>
        <strain evidence="1 2">Zutra 3-1</strain>
    </source>
</reference>
<proteinExistence type="predicted"/>
<organism evidence="1 2">
    <name type="scientific">Agrobacterium deltaense Zutra 3/1</name>
    <dbReference type="NCBI Taxonomy" id="1183427"/>
    <lineage>
        <taxon>Bacteria</taxon>
        <taxon>Pseudomonadati</taxon>
        <taxon>Pseudomonadota</taxon>
        <taxon>Alphaproteobacteria</taxon>
        <taxon>Hyphomicrobiales</taxon>
        <taxon>Rhizobiaceae</taxon>
        <taxon>Rhizobium/Agrobacterium group</taxon>
        <taxon>Agrobacterium</taxon>
    </lineage>
</organism>
<name>A0A1S7QN38_9HYPH</name>
<evidence type="ECO:0000313" key="2">
    <source>
        <dbReference type="Proteomes" id="UP000191987"/>
    </source>
</evidence>
<gene>
    <name evidence="1" type="ORF">AGR7C_Lc10002</name>
</gene>
<protein>
    <submittedName>
        <fullName evidence="1">Uncharacterized protein</fullName>
    </submittedName>
</protein>
<dbReference type="Proteomes" id="UP000191987">
    <property type="component" value="Unassembled WGS sequence"/>
</dbReference>
<sequence>MSSLVDRAEMQEGGDMSSAAAFQVVVFEDWKGGVVIVCVMVPDQAAALRSKFAWITS</sequence>
<dbReference type="EMBL" id="FBWG01000027">
    <property type="protein sequence ID" value="CUX39224.1"/>
    <property type="molecule type" value="Genomic_DNA"/>
</dbReference>
<accession>A0A1S7QN38</accession>
<evidence type="ECO:0000313" key="1">
    <source>
        <dbReference type="EMBL" id="CUX39224.1"/>
    </source>
</evidence>
<dbReference type="AlphaFoldDB" id="A0A1S7QN38"/>